<keyword evidence="2" id="KW-1185">Reference proteome</keyword>
<sequence>MTGRQMPRHPRQDLSACILQAPPCGYRRPTHGCPGFADGCSPCGTFMSAIAVAWGLPSSGAGQCSRIATSAEKTDAWDLKPNCASAPAKSGTRSGCVRTCLAVSVPNGRQRVRYRSL</sequence>
<evidence type="ECO:0000313" key="2">
    <source>
        <dbReference type="Proteomes" id="UP001295794"/>
    </source>
</evidence>
<protein>
    <submittedName>
        <fullName evidence="1">Uncharacterized protein</fullName>
    </submittedName>
</protein>
<comment type="caution">
    <text evidence="1">The sequence shown here is derived from an EMBL/GenBank/DDBJ whole genome shotgun (WGS) entry which is preliminary data.</text>
</comment>
<evidence type="ECO:0000313" key="1">
    <source>
        <dbReference type="EMBL" id="CAK5266408.1"/>
    </source>
</evidence>
<accession>A0AAD2JWW9</accession>
<gene>
    <name evidence="1" type="ORF">MYCIT1_LOCUS8104</name>
</gene>
<dbReference type="Proteomes" id="UP001295794">
    <property type="component" value="Unassembled WGS sequence"/>
</dbReference>
<name>A0AAD2JWW9_9AGAR</name>
<reference evidence="1" key="1">
    <citation type="submission" date="2023-11" db="EMBL/GenBank/DDBJ databases">
        <authorList>
            <person name="De Vega J J."/>
            <person name="De Vega J J."/>
        </authorList>
    </citation>
    <scope>NUCLEOTIDE SEQUENCE</scope>
</reference>
<dbReference type="AlphaFoldDB" id="A0AAD2JWW9"/>
<dbReference type="EMBL" id="CAVNYO010000109">
    <property type="protein sequence ID" value="CAK5266408.1"/>
    <property type="molecule type" value="Genomic_DNA"/>
</dbReference>
<organism evidence="1 2">
    <name type="scientific">Mycena citricolor</name>
    <dbReference type="NCBI Taxonomy" id="2018698"/>
    <lineage>
        <taxon>Eukaryota</taxon>
        <taxon>Fungi</taxon>
        <taxon>Dikarya</taxon>
        <taxon>Basidiomycota</taxon>
        <taxon>Agaricomycotina</taxon>
        <taxon>Agaricomycetes</taxon>
        <taxon>Agaricomycetidae</taxon>
        <taxon>Agaricales</taxon>
        <taxon>Marasmiineae</taxon>
        <taxon>Mycenaceae</taxon>
        <taxon>Mycena</taxon>
    </lineage>
</organism>
<proteinExistence type="predicted"/>